<evidence type="ECO:0000313" key="3">
    <source>
        <dbReference type="Proteomes" id="UP001626550"/>
    </source>
</evidence>
<reference evidence="2 3" key="1">
    <citation type="submission" date="2024-11" db="EMBL/GenBank/DDBJ databases">
        <title>Adaptive evolution of stress response genes in parasites aligns with host niche diversity.</title>
        <authorList>
            <person name="Hahn C."/>
            <person name="Resl P."/>
        </authorList>
    </citation>
    <scope>NUCLEOTIDE SEQUENCE [LARGE SCALE GENOMIC DNA]</scope>
    <source>
        <strain evidence="2">EGGRZ-B1_66</strain>
        <tissue evidence="2">Body</tissue>
    </source>
</reference>
<dbReference type="AlphaFoldDB" id="A0ABD2PI99"/>
<feature type="coiled-coil region" evidence="1">
    <location>
        <begin position="261"/>
        <end position="288"/>
    </location>
</feature>
<dbReference type="Gene3D" id="6.10.250.90">
    <property type="match status" value="1"/>
</dbReference>
<keyword evidence="1" id="KW-0175">Coiled coil</keyword>
<feature type="non-terminal residue" evidence="2">
    <location>
        <position position="1"/>
    </location>
</feature>
<gene>
    <name evidence="2" type="primary">DAAM2_2</name>
    <name evidence="2" type="ORF">Ciccas_014428</name>
</gene>
<proteinExistence type="predicted"/>
<evidence type="ECO:0000256" key="1">
    <source>
        <dbReference type="SAM" id="Coils"/>
    </source>
</evidence>
<accession>A0ABD2PI99</accession>
<protein>
    <submittedName>
        <fullName evidence="2">Dishevelled associated activator of morphogenesis 2</fullName>
    </submittedName>
</protein>
<keyword evidence="3" id="KW-1185">Reference proteome</keyword>
<organism evidence="2 3">
    <name type="scientific">Cichlidogyrus casuarinus</name>
    <dbReference type="NCBI Taxonomy" id="1844966"/>
    <lineage>
        <taxon>Eukaryota</taxon>
        <taxon>Metazoa</taxon>
        <taxon>Spiralia</taxon>
        <taxon>Lophotrochozoa</taxon>
        <taxon>Platyhelminthes</taxon>
        <taxon>Monogenea</taxon>
        <taxon>Monopisthocotylea</taxon>
        <taxon>Dactylogyridea</taxon>
        <taxon>Ancyrocephalidae</taxon>
        <taxon>Cichlidogyrus</taxon>
    </lineage>
</organism>
<feature type="coiled-coil region" evidence="1">
    <location>
        <begin position="49"/>
        <end position="186"/>
    </location>
</feature>
<name>A0ABD2PI99_9PLAT</name>
<dbReference type="Proteomes" id="UP001626550">
    <property type="component" value="Unassembled WGS sequence"/>
</dbReference>
<dbReference type="SUPFAM" id="SSF75704">
    <property type="entry name" value="Mitotic arrest deficient-like 1, Mad1"/>
    <property type="match status" value="1"/>
</dbReference>
<comment type="caution">
    <text evidence="2">The sequence shown here is derived from an EMBL/GenBank/DDBJ whole genome shotgun (WGS) entry which is preliminary data.</text>
</comment>
<dbReference type="EMBL" id="JBJKFK010008439">
    <property type="protein sequence ID" value="KAL3307067.1"/>
    <property type="molecule type" value="Genomic_DNA"/>
</dbReference>
<evidence type="ECO:0000313" key="2">
    <source>
        <dbReference type="EMBL" id="KAL3307067.1"/>
    </source>
</evidence>
<sequence>ALEEENLNLKLHPITKNGPLTFGKKCELEVENIRIKSKLFRMEKDHSELIILREETADLKQKVDNLKEHQKKVYELEAELEEERTRSVSSYDSSSHQKTLHRLERENQLLNAEKGEIQADLKSTLFEMSEKNQLIEKLEISLSKAEKMLQVIEEKSKLQESQIMRLERRSNLYRSLSESVENLENAATPIIAKDLQQQILQQMAQFKETFEQCDQQWKMHKSTIDDLVDKIKTSHASRSQIASLKRPCYEENDSPSKQGVVVQLREKLQQQESDLINKDAEIQDLKNQLKAMVSPLLLRYFIPLYKGDFQEENTQIVHFKQNPYDSLQKSKDLELTQLRKNSERLRQRCTVSIQLFFDQRKAQFGEEF</sequence>